<evidence type="ECO:0000259" key="4">
    <source>
        <dbReference type="Pfam" id="PF02737"/>
    </source>
</evidence>
<dbReference type="Gene3D" id="3.40.50.720">
    <property type="entry name" value="NAD(P)-binding Rossmann-like Domain"/>
    <property type="match status" value="1"/>
</dbReference>
<dbReference type="SUPFAM" id="SSF48179">
    <property type="entry name" value="6-phosphogluconate dehydrogenase C-terminal domain-like"/>
    <property type="match status" value="1"/>
</dbReference>
<dbReference type="InterPro" id="IPR006176">
    <property type="entry name" value="3-OHacyl-CoA_DH_NAD-bd"/>
</dbReference>
<feature type="domain" description="3-hydroxyacyl-CoA dehydrogenase C-terminal" evidence="3">
    <location>
        <begin position="207"/>
        <end position="266"/>
    </location>
</feature>
<proteinExistence type="inferred from homology"/>
<evidence type="ECO:0000256" key="2">
    <source>
        <dbReference type="ARBA" id="ARBA00023002"/>
    </source>
</evidence>
<dbReference type="SUPFAM" id="SSF51735">
    <property type="entry name" value="NAD(P)-binding Rossmann-fold domains"/>
    <property type="match status" value="1"/>
</dbReference>
<dbReference type="GO" id="GO:0050104">
    <property type="term" value="F:L-gulonate 3-dehydrogenase activity"/>
    <property type="evidence" value="ECO:0007669"/>
    <property type="project" value="TreeGrafter"/>
</dbReference>
<dbReference type="Pfam" id="PF00725">
    <property type="entry name" value="3HCDH"/>
    <property type="match status" value="1"/>
</dbReference>
<dbReference type="Pfam" id="PF02737">
    <property type="entry name" value="3HCDH_N"/>
    <property type="match status" value="1"/>
</dbReference>
<dbReference type="InterPro" id="IPR008927">
    <property type="entry name" value="6-PGluconate_DH-like_C_sf"/>
</dbReference>
<dbReference type="PANTHER" id="PTHR48075:SF1">
    <property type="entry name" value="LAMBDA-CRYSTALLIN HOMOLOG"/>
    <property type="match status" value="1"/>
</dbReference>
<dbReference type="PANTHER" id="PTHR48075">
    <property type="entry name" value="3-HYDROXYACYL-COA DEHYDROGENASE FAMILY PROTEIN"/>
    <property type="match status" value="1"/>
</dbReference>
<dbReference type="InterPro" id="IPR006108">
    <property type="entry name" value="3HC_DH_C"/>
</dbReference>
<organism evidence="5 6">
    <name type="scientific">Paraburkholderia rhizosphaerae</name>
    <dbReference type="NCBI Taxonomy" id="480658"/>
    <lineage>
        <taxon>Bacteria</taxon>
        <taxon>Pseudomonadati</taxon>
        <taxon>Pseudomonadota</taxon>
        <taxon>Betaproteobacteria</taxon>
        <taxon>Burkholderiales</taxon>
        <taxon>Burkholderiaceae</taxon>
        <taxon>Paraburkholderia</taxon>
    </lineage>
</organism>
<dbReference type="RefSeq" id="WP_134195985.1">
    <property type="nucleotide sequence ID" value="NZ_JBHLUW010000062.1"/>
</dbReference>
<gene>
    <name evidence="5" type="ORF">BX592_123111</name>
</gene>
<dbReference type="NCBIfam" id="NF004783">
    <property type="entry name" value="PRK06129.1"/>
    <property type="match status" value="1"/>
</dbReference>
<dbReference type="GO" id="GO:0006631">
    <property type="term" value="P:fatty acid metabolic process"/>
    <property type="evidence" value="ECO:0007669"/>
    <property type="project" value="InterPro"/>
</dbReference>
<dbReference type="InterPro" id="IPR036291">
    <property type="entry name" value="NAD(P)-bd_dom_sf"/>
</dbReference>
<evidence type="ECO:0000313" key="6">
    <source>
        <dbReference type="Proteomes" id="UP000295509"/>
    </source>
</evidence>
<dbReference type="PROSITE" id="PS00065">
    <property type="entry name" value="D_2_HYDROXYACID_DH_1"/>
    <property type="match status" value="1"/>
</dbReference>
<dbReference type="GO" id="GO:0070403">
    <property type="term" value="F:NAD+ binding"/>
    <property type="evidence" value="ECO:0007669"/>
    <property type="project" value="InterPro"/>
</dbReference>
<dbReference type="AlphaFoldDB" id="A0A4R8LG72"/>
<name>A0A4R8LG72_9BURK</name>
<dbReference type="Proteomes" id="UP000295509">
    <property type="component" value="Unassembled WGS sequence"/>
</dbReference>
<keyword evidence="6" id="KW-1185">Reference proteome</keyword>
<comment type="similarity">
    <text evidence="1">Belongs to the 3-hydroxyacyl-CoA dehydrogenase family.</text>
</comment>
<dbReference type="InterPro" id="IPR006180">
    <property type="entry name" value="3-OHacyl-CoA_DH_CS"/>
</dbReference>
<sequence>MTTSKQPDEAKGSTARTGTVKPTRPIAIIGTGRIGRAWAIVFARAGLPVKLHDTDRAMLDEALPAIRDSLADLARFGLIDDTPAAIAERITACATLADAVRDAELVQENIPERVDVKRTMFAELDRLTRPDALLASSTSALTASTFTETLKGRARCFVAHPVNPPSLVPLVELCGAPWTSADTLARARALYEAVGQKPVLVEGEIAGFLLNRLQGALLDEAMSLYEQGYANAADLDTVMRDGLGLRWALMGPFETIDLNAPGGVADYAYRYADLYKGLASERVPFDWSPATIEKLAAERDAVLPRADIEARSRWRDRRLMALLAHRRADAGNEDQ</sequence>
<evidence type="ECO:0000259" key="3">
    <source>
        <dbReference type="Pfam" id="PF00725"/>
    </source>
</evidence>
<protein>
    <submittedName>
        <fullName evidence="5">3-hydroxyacyl-CoA dehydrogenase</fullName>
    </submittedName>
</protein>
<evidence type="ECO:0000313" key="5">
    <source>
        <dbReference type="EMBL" id="TDY42121.1"/>
    </source>
</evidence>
<reference evidence="5 6" key="1">
    <citation type="submission" date="2019-03" db="EMBL/GenBank/DDBJ databases">
        <title>Genomic Encyclopedia of Type Strains, Phase III (KMG-III): the genomes of soil and plant-associated and newly described type strains.</title>
        <authorList>
            <person name="Whitman W."/>
        </authorList>
    </citation>
    <scope>NUCLEOTIDE SEQUENCE [LARGE SCALE GENOMIC DNA]</scope>
    <source>
        <strain evidence="5 6">LMG 29544</strain>
    </source>
</reference>
<dbReference type="Gene3D" id="1.10.1040.10">
    <property type="entry name" value="N-(1-d-carboxylethyl)-l-norvaline Dehydrogenase, domain 2"/>
    <property type="match status" value="1"/>
</dbReference>
<feature type="domain" description="3-hydroxyacyl-CoA dehydrogenase NAD binding" evidence="4">
    <location>
        <begin position="26"/>
        <end position="202"/>
    </location>
</feature>
<comment type="caution">
    <text evidence="5">The sequence shown here is derived from an EMBL/GenBank/DDBJ whole genome shotgun (WGS) entry which is preliminary data.</text>
</comment>
<dbReference type="InterPro" id="IPR013328">
    <property type="entry name" value="6PGD_dom2"/>
</dbReference>
<evidence type="ECO:0000256" key="1">
    <source>
        <dbReference type="ARBA" id="ARBA00009463"/>
    </source>
</evidence>
<dbReference type="OrthoDB" id="9803287at2"/>
<dbReference type="InterPro" id="IPR029752">
    <property type="entry name" value="D-isomer_DH_CS1"/>
</dbReference>
<keyword evidence="2" id="KW-0560">Oxidoreductase</keyword>
<dbReference type="EMBL" id="SORE01000023">
    <property type="protein sequence ID" value="TDY42121.1"/>
    <property type="molecule type" value="Genomic_DNA"/>
</dbReference>
<accession>A0A4R8LG72</accession>
<dbReference type="PROSITE" id="PS00067">
    <property type="entry name" value="3HCDH"/>
    <property type="match status" value="1"/>
</dbReference>